<reference evidence="2 11" key="5">
    <citation type="submission" date="2019-10" db="EMBL/GenBank/DDBJ databases">
        <title>Genetic environment of the oxa23 gene and comparative analysis of carbapenem resistant Acinetobacter baumannii isolates belonging to global clone 1, lineage 2 recovered in a burns hospital outbreak in 2012-2013.</title>
        <authorList>
            <person name="Douraghi M."/>
            <person name="Aris P."/>
            <person name="Kenyon J."/>
            <person name="Hamidian M."/>
        </authorList>
    </citation>
    <scope>NUCLEOTIDE SEQUENCE [LARGE SCALE GENOMIC DNA]</scope>
    <source>
        <strain evidence="2 11">ABS103</strain>
    </source>
</reference>
<evidence type="ECO:0000313" key="8">
    <source>
        <dbReference type="Proteomes" id="UP000233757"/>
    </source>
</evidence>
<proteinExistence type="predicted"/>
<dbReference type="SUPFAM" id="SSF52540">
    <property type="entry name" value="P-loop containing nucleoside triphosphate hydrolases"/>
    <property type="match status" value="1"/>
</dbReference>
<evidence type="ECO:0000313" key="11">
    <source>
        <dbReference type="Proteomes" id="UP000461234"/>
    </source>
</evidence>
<dbReference type="Proteomes" id="UP000032746">
    <property type="component" value="Chromosome"/>
</dbReference>
<reference evidence="3 10" key="6">
    <citation type="submission" date="2019-11" db="EMBL/GenBank/DDBJ databases">
        <title>Multidrug-resistant Acinetobacter baumannii moving toward extensively drug-resistant over fifteen years in South of Brazil.</title>
        <authorList>
            <person name="Fedrigo N.H."/>
            <person name="Cerdeira L."/>
            <person name="Fuga B."/>
            <person name="Marini P.V.B."/>
            <person name="Shinohara D.R."/>
            <person name="Carrara-Marroni F.E."/>
            <person name="Lincopan N."/>
            <person name="Tognim M.C.B."/>
        </authorList>
    </citation>
    <scope>NUCLEOTIDE SEQUENCE [LARGE SCALE GENOMIC DNA]</scope>
    <source>
        <strain evidence="3 10">Ac576</strain>
    </source>
</reference>
<dbReference type="Proteomes" id="UP000280073">
    <property type="component" value="Unassembled WGS sequence"/>
</dbReference>
<dbReference type="EMBL" id="WIOC01000002">
    <property type="protein sequence ID" value="MQR48424.1"/>
    <property type="molecule type" value="Genomic_DNA"/>
</dbReference>
<evidence type="ECO:0000313" key="1">
    <source>
        <dbReference type="EMBL" id="AKA31380.1"/>
    </source>
</evidence>
<dbReference type="RefSeq" id="WP_000686584.1">
    <property type="nucleotide sequence ID" value="NZ_AP031576.1"/>
</dbReference>
<evidence type="ECO:0000313" key="4">
    <source>
        <dbReference type="EMBL" id="PQL84526.1"/>
    </source>
</evidence>
<dbReference type="Proteomes" id="UP000594659">
    <property type="component" value="Chromosome"/>
</dbReference>
<evidence type="ECO:0000313" key="7">
    <source>
        <dbReference type="Proteomes" id="UP000032746"/>
    </source>
</evidence>
<evidence type="ECO:0000313" key="9">
    <source>
        <dbReference type="Proteomes" id="UP000280073"/>
    </source>
</evidence>
<dbReference type="Gene3D" id="3.40.50.300">
    <property type="entry name" value="P-loop containing nucleotide triphosphate hydrolases"/>
    <property type="match status" value="1"/>
</dbReference>
<dbReference type="EMBL" id="PHJU02000014">
    <property type="protein sequence ID" value="PQL84526.1"/>
    <property type="molecule type" value="Genomic_DNA"/>
</dbReference>
<dbReference type="Proteomes" id="UP000439424">
    <property type="component" value="Unassembled WGS sequence"/>
</dbReference>
<dbReference type="Proteomes" id="UP000461234">
    <property type="component" value="Unassembled WGS sequence"/>
</dbReference>
<evidence type="ECO:0000313" key="12">
    <source>
        <dbReference type="Proteomes" id="UP000594659"/>
    </source>
</evidence>
<dbReference type="Proteomes" id="UP000233757">
    <property type="component" value="Unassembled WGS sequence"/>
</dbReference>
<gene>
    <name evidence="1" type="ORF">ABUW_1642</name>
    <name evidence="4" type="ORF">CV954_007325</name>
    <name evidence="6" type="ORF">EA686_10585</name>
    <name evidence="2" type="ORF">F2P40_03620</name>
    <name evidence="3" type="ORF">GNY86_20425</name>
    <name evidence="5" type="ORF">IMO23_11175</name>
</gene>
<dbReference type="EMBL" id="CP062919">
    <property type="protein sequence ID" value="QPF12186.1"/>
    <property type="molecule type" value="Genomic_DNA"/>
</dbReference>
<dbReference type="InterPro" id="IPR027417">
    <property type="entry name" value="P-loop_NTPase"/>
</dbReference>
<sequence length="60" mass="6604">MKICIVGPSGAGKTTLSKKLEKELNISAYAFDGIYWNLSGTVFIKNSEEIISYGIKQISF</sequence>
<evidence type="ECO:0000313" key="10">
    <source>
        <dbReference type="Proteomes" id="UP000439424"/>
    </source>
</evidence>
<dbReference type="EMBL" id="WPIP01000341">
    <property type="protein sequence ID" value="MVM93901.1"/>
    <property type="molecule type" value="Genomic_DNA"/>
</dbReference>
<evidence type="ECO:0000313" key="2">
    <source>
        <dbReference type="EMBL" id="MQR48424.1"/>
    </source>
</evidence>
<reference evidence="1 7" key="1">
    <citation type="journal article" date="2015" name="J. Bacteriol.">
        <title>Resources for Genetic and Genomic Analysis of Emerging Pathogen Acinetobacter baumannii.</title>
        <authorList>
            <person name="Gallagher L.A."/>
            <person name="Ramage E."/>
            <person name="Weiss E.J."/>
            <person name="Radey M."/>
            <person name="Hayden H.S."/>
            <person name="Held K.G."/>
            <person name="Huse H.K."/>
            <person name="Zurawski D.V."/>
            <person name="Brittnacher M.J."/>
            <person name="Manoil C."/>
        </authorList>
    </citation>
    <scope>NUCLEOTIDE SEQUENCE [LARGE SCALE GENOMIC DNA]</scope>
    <source>
        <strain evidence="1 7">AB5075-UW</strain>
    </source>
</reference>
<dbReference type="PATRIC" id="fig|470.1314.peg.256"/>
<reference evidence="4 8" key="3">
    <citation type="submission" date="2018-02" db="EMBL/GenBank/DDBJ databases">
        <title>Acinetobacter baumanii whole genome sequence.</title>
        <authorList>
            <person name="Qasim Z.J."/>
        </authorList>
    </citation>
    <scope>NUCLEOTIDE SEQUENCE [LARGE SCALE GENOMIC DNA]</scope>
    <source>
        <strain evidence="4 8">ZQ8</strain>
    </source>
</reference>
<dbReference type="OrthoDB" id="6058098at2"/>
<accession>A0A0D5YGF2</accession>
<name>A0A0D5YGF2_ACIBA</name>
<reference evidence="7" key="2">
    <citation type="submission" date="2015-03" db="EMBL/GenBank/DDBJ databases">
        <authorList>
            <person name="Gallagher L.A."/>
            <person name="Hayden H.S."/>
            <person name="Weiss E.J."/>
            <person name="Hager K.R."/>
            <person name="Ramage E."/>
            <person name="Radey M.R."/>
            <person name="Bydalek R."/>
            <person name="Manoil C."/>
            <person name="Miller S.I."/>
            <person name="Brittnacher M.J."/>
        </authorList>
    </citation>
    <scope>NUCLEOTIDE SEQUENCE [LARGE SCALE GENOMIC DNA]</scope>
    <source>
        <strain evidence="7">AB5075-UW</strain>
    </source>
</reference>
<reference evidence="6 9" key="4">
    <citation type="submission" date="2018-10" db="EMBL/GenBank/DDBJ databases">
        <title>GWAS and RNA-Seq identify cryptic mechanisms of antimicrobial resistance in Acinetobacter baumannii.</title>
        <authorList>
            <person name="Sahl J.W."/>
        </authorList>
    </citation>
    <scope>NUCLEOTIDE SEQUENCE [LARGE SCALE GENOMIC DNA]</scope>
    <source>
        <strain evidence="6 9">TG28175</strain>
    </source>
</reference>
<protein>
    <submittedName>
        <fullName evidence="2">AAA family ATPase</fullName>
    </submittedName>
</protein>
<evidence type="ECO:0000313" key="5">
    <source>
        <dbReference type="EMBL" id="QPF12186.1"/>
    </source>
</evidence>
<dbReference type="EMBL" id="RFDI01000498">
    <property type="protein sequence ID" value="RSR57222.1"/>
    <property type="molecule type" value="Genomic_DNA"/>
</dbReference>
<evidence type="ECO:0000313" key="6">
    <source>
        <dbReference type="EMBL" id="RSR57222.1"/>
    </source>
</evidence>
<organism evidence="1 7">
    <name type="scientific">Acinetobacter baumannii</name>
    <dbReference type="NCBI Taxonomy" id="470"/>
    <lineage>
        <taxon>Bacteria</taxon>
        <taxon>Pseudomonadati</taxon>
        <taxon>Pseudomonadota</taxon>
        <taxon>Gammaproteobacteria</taxon>
        <taxon>Moraxellales</taxon>
        <taxon>Moraxellaceae</taxon>
        <taxon>Acinetobacter</taxon>
        <taxon>Acinetobacter calcoaceticus/baumannii complex</taxon>
    </lineage>
</organism>
<reference evidence="5 12" key="7">
    <citation type="submission" date="2020-09" db="EMBL/GenBank/DDBJ databases">
        <title>Resistance determinants and their genetic context in bacteria from a longitudinal study of pigs reared under conventional and antibiotic-free husbandry practices.</title>
        <authorList>
            <person name="Poulin-Laprade D."/>
            <person name="Brouard J.-S."/>
            <person name="Gagnon N."/>
            <person name="Turcotte A."/>
            <person name="Langlois A."/>
            <person name="Matte J.J."/>
            <person name="Carrillo C.D."/>
            <person name="Zaheer R."/>
            <person name="McAllister T."/>
            <person name="Topp E."/>
            <person name="Talbot G."/>
        </authorList>
    </citation>
    <scope>NUCLEOTIDE SEQUENCE [LARGE SCALE GENOMIC DNA]</scope>
    <source>
        <strain evidence="5 12">Res13-Abat-PEA21-P4-01-A</strain>
    </source>
</reference>
<dbReference type="AlphaFoldDB" id="A0A0D5YGF2"/>
<evidence type="ECO:0000313" key="3">
    <source>
        <dbReference type="EMBL" id="MVM93901.1"/>
    </source>
</evidence>
<dbReference type="EMBL" id="CP008706">
    <property type="protein sequence ID" value="AKA31380.1"/>
    <property type="molecule type" value="Genomic_DNA"/>
</dbReference>